<evidence type="ECO:0000313" key="2">
    <source>
        <dbReference type="Proteomes" id="UP000320176"/>
    </source>
</evidence>
<accession>A0A5C6AWM5</accession>
<gene>
    <name evidence="1" type="ORF">Pla52n_24660</name>
</gene>
<evidence type="ECO:0008006" key="3">
    <source>
        <dbReference type="Google" id="ProtNLM"/>
    </source>
</evidence>
<sequence length="97" mass="10927">MLPRSPSGLGPVDARTITGHLKSRWSLCHWHEASGEIYVGYEFRGFGGPIRVSKKKLLAFKKRVCQIFRRNRGVSMKPGCGKQCRWACPIVSLVALR</sequence>
<keyword evidence="2" id="KW-1185">Reference proteome</keyword>
<protein>
    <recommendedName>
        <fullName evidence="3">Group II intron, maturase-specific domain</fullName>
    </recommendedName>
</protein>
<organism evidence="1 2">
    <name type="scientific">Stieleria varia</name>
    <dbReference type="NCBI Taxonomy" id="2528005"/>
    <lineage>
        <taxon>Bacteria</taxon>
        <taxon>Pseudomonadati</taxon>
        <taxon>Planctomycetota</taxon>
        <taxon>Planctomycetia</taxon>
        <taxon>Pirellulales</taxon>
        <taxon>Pirellulaceae</taxon>
        <taxon>Stieleria</taxon>
    </lineage>
</organism>
<proteinExistence type="predicted"/>
<dbReference type="Proteomes" id="UP000320176">
    <property type="component" value="Unassembled WGS sequence"/>
</dbReference>
<dbReference type="EMBL" id="SJPN01000003">
    <property type="protein sequence ID" value="TWU04425.1"/>
    <property type="molecule type" value="Genomic_DNA"/>
</dbReference>
<comment type="caution">
    <text evidence="1">The sequence shown here is derived from an EMBL/GenBank/DDBJ whole genome shotgun (WGS) entry which is preliminary data.</text>
</comment>
<dbReference type="AlphaFoldDB" id="A0A5C6AWM5"/>
<name>A0A5C6AWM5_9BACT</name>
<evidence type="ECO:0000313" key="1">
    <source>
        <dbReference type="EMBL" id="TWU04425.1"/>
    </source>
</evidence>
<dbReference type="RefSeq" id="WP_342190200.1">
    <property type="nucleotide sequence ID" value="NZ_CP151726.1"/>
</dbReference>
<reference evidence="1 2" key="1">
    <citation type="submission" date="2019-02" db="EMBL/GenBank/DDBJ databases">
        <title>Deep-cultivation of Planctomycetes and their phenomic and genomic characterization uncovers novel biology.</title>
        <authorList>
            <person name="Wiegand S."/>
            <person name="Jogler M."/>
            <person name="Boedeker C."/>
            <person name="Pinto D."/>
            <person name="Vollmers J."/>
            <person name="Rivas-Marin E."/>
            <person name="Kohn T."/>
            <person name="Peeters S.H."/>
            <person name="Heuer A."/>
            <person name="Rast P."/>
            <person name="Oberbeckmann S."/>
            <person name="Bunk B."/>
            <person name="Jeske O."/>
            <person name="Meyerdierks A."/>
            <person name="Storesund J.E."/>
            <person name="Kallscheuer N."/>
            <person name="Luecker S."/>
            <person name="Lage O.M."/>
            <person name="Pohl T."/>
            <person name="Merkel B.J."/>
            <person name="Hornburger P."/>
            <person name="Mueller R.-W."/>
            <person name="Bruemmer F."/>
            <person name="Labrenz M."/>
            <person name="Spormann A.M."/>
            <person name="Op Den Camp H."/>
            <person name="Overmann J."/>
            <person name="Amann R."/>
            <person name="Jetten M.S.M."/>
            <person name="Mascher T."/>
            <person name="Medema M.H."/>
            <person name="Devos D.P."/>
            <person name="Kaster A.-K."/>
            <person name="Ovreas L."/>
            <person name="Rohde M."/>
            <person name="Galperin M.Y."/>
            <person name="Jogler C."/>
        </authorList>
    </citation>
    <scope>NUCLEOTIDE SEQUENCE [LARGE SCALE GENOMIC DNA]</scope>
    <source>
        <strain evidence="1 2">Pla52n</strain>
    </source>
</reference>